<protein>
    <submittedName>
        <fullName evidence="7">NUC</fullName>
    </submittedName>
</protein>
<evidence type="ECO:0000256" key="2">
    <source>
        <dbReference type="ARBA" id="ARBA00022722"/>
    </source>
</evidence>
<dbReference type="SMART" id="SM00318">
    <property type="entry name" value="SNc"/>
    <property type="match status" value="1"/>
</dbReference>
<evidence type="ECO:0000256" key="1">
    <source>
        <dbReference type="ARBA" id="ARBA00005435"/>
    </source>
</evidence>
<evidence type="ECO:0000256" key="5">
    <source>
        <dbReference type="ARBA" id="ARBA00022837"/>
    </source>
</evidence>
<dbReference type="Proteomes" id="UP000192501">
    <property type="component" value="Unassembled WGS sequence"/>
</dbReference>
<dbReference type="AlphaFoldDB" id="A0A1X0QGV6"/>
<dbReference type="VEuPathDB" id="MicrosporidiaDB:HERIO_2234"/>
<dbReference type="PANTHER" id="PTHR12302:SF3">
    <property type="entry name" value="SERINE_THREONINE-PROTEIN KINASE 31"/>
    <property type="match status" value="1"/>
</dbReference>
<evidence type="ECO:0000259" key="6">
    <source>
        <dbReference type="PROSITE" id="PS50830"/>
    </source>
</evidence>
<keyword evidence="3" id="KW-0255">Endonuclease</keyword>
<reference evidence="7 8" key="1">
    <citation type="journal article" date="2017" name="Environ. Microbiol.">
        <title>Decay of the glycolytic pathway and adaptation to intranuclear parasitism within Enterocytozoonidae microsporidia.</title>
        <authorList>
            <person name="Wiredu Boakye D."/>
            <person name="Jaroenlak P."/>
            <person name="Prachumwat A."/>
            <person name="Williams T.A."/>
            <person name="Bateman K.S."/>
            <person name="Itsathitphaisarn O."/>
            <person name="Sritunyalucksana K."/>
            <person name="Paszkiewicz K.H."/>
            <person name="Moore K.A."/>
            <person name="Stentiford G.D."/>
            <person name="Williams B.A."/>
        </authorList>
    </citation>
    <scope>NUCLEOTIDE SEQUENCE [LARGE SCALE GENOMIC DNA]</scope>
    <source>
        <strain evidence="8">canceri</strain>
    </source>
</reference>
<evidence type="ECO:0000313" key="8">
    <source>
        <dbReference type="Proteomes" id="UP000192501"/>
    </source>
</evidence>
<evidence type="ECO:0000256" key="4">
    <source>
        <dbReference type="ARBA" id="ARBA00022801"/>
    </source>
</evidence>
<comment type="similarity">
    <text evidence="1">Belongs to the LCL3 family.</text>
</comment>
<dbReference type="GO" id="GO:0004519">
    <property type="term" value="F:endonuclease activity"/>
    <property type="evidence" value="ECO:0007669"/>
    <property type="project" value="UniProtKB-KW"/>
</dbReference>
<organism evidence="7 8">
    <name type="scientific">Hepatospora eriocheir</name>
    <dbReference type="NCBI Taxonomy" id="1081669"/>
    <lineage>
        <taxon>Eukaryota</taxon>
        <taxon>Fungi</taxon>
        <taxon>Fungi incertae sedis</taxon>
        <taxon>Microsporidia</taxon>
        <taxon>Hepatosporidae</taxon>
        <taxon>Hepatospora</taxon>
    </lineage>
</organism>
<dbReference type="PROSITE" id="PS50830">
    <property type="entry name" value="TNASE_3"/>
    <property type="match status" value="1"/>
</dbReference>
<gene>
    <name evidence="7" type="primary">NUC</name>
    <name evidence="7" type="ORF">A0H76_1591</name>
</gene>
<keyword evidence="4" id="KW-0378">Hydrolase</keyword>
<evidence type="ECO:0000313" key="7">
    <source>
        <dbReference type="EMBL" id="ORD98992.1"/>
    </source>
</evidence>
<accession>A0A1X0QGV6</accession>
<dbReference type="GO" id="GO:0016787">
    <property type="term" value="F:hydrolase activity"/>
    <property type="evidence" value="ECO:0007669"/>
    <property type="project" value="UniProtKB-KW"/>
</dbReference>
<keyword evidence="2" id="KW-0540">Nuclease</keyword>
<feature type="domain" description="TNase-like" evidence="6">
    <location>
        <begin position="2"/>
        <end position="143"/>
    </location>
</feature>
<sequence>MKVFKAYVGNVVDGDTVTVYHIPKWRSYSTKYPITIRLAGIDAPELCKSGNQPFAMDATRNLKILCEKRIILVEPVGVCKYGRLLAYLYVKINEDFINLNGHLVELGLAHFYNKSFTKFGKYKEFLYQKEQTAKMNNLGVWQLESVTMPWDFRKSK</sequence>
<dbReference type="PANTHER" id="PTHR12302">
    <property type="entry name" value="EBNA2 BINDING PROTEIN P100"/>
    <property type="match status" value="1"/>
</dbReference>
<dbReference type="Pfam" id="PF00565">
    <property type="entry name" value="SNase"/>
    <property type="match status" value="1"/>
</dbReference>
<evidence type="ECO:0000256" key="3">
    <source>
        <dbReference type="ARBA" id="ARBA00022759"/>
    </source>
</evidence>
<dbReference type="Gene3D" id="2.40.50.90">
    <property type="match status" value="1"/>
</dbReference>
<name>A0A1X0QGV6_9MICR</name>
<dbReference type="InterPro" id="IPR035437">
    <property type="entry name" value="SNase_OB-fold_sf"/>
</dbReference>
<dbReference type="EMBL" id="LTAI01000345">
    <property type="protein sequence ID" value="ORD98992.1"/>
    <property type="molecule type" value="Genomic_DNA"/>
</dbReference>
<comment type="caution">
    <text evidence="7">The sequence shown here is derived from an EMBL/GenBank/DDBJ whole genome shotgun (WGS) entry which is preliminary data.</text>
</comment>
<proteinExistence type="inferred from homology"/>
<keyword evidence="5" id="KW-0106">Calcium</keyword>
<dbReference type="VEuPathDB" id="MicrosporidiaDB:A0H76_1591"/>
<dbReference type="SUPFAM" id="SSF50199">
    <property type="entry name" value="Staphylococcal nuclease"/>
    <property type="match status" value="1"/>
</dbReference>
<dbReference type="InterPro" id="IPR016071">
    <property type="entry name" value="Staphylococal_nuclease_OB-fold"/>
</dbReference>